<dbReference type="EMBL" id="JQCL01000096">
    <property type="protein sequence ID" value="KRO07863.1"/>
    <property type="molecule type" value="Genomic_DNA"/>
</dbReference>
<dbReference type="PATRIC" id="fig|942150.3.peg.1123"/>
<evidence type="ECO:0000256" key="1">
    <source>
        <dbReference type="SAM" id="Phobius"/>
    </source>
</evidence>
<dbReference type="AlphaFoldDB" id="A0A0R2M306"/>
<feature type="transmembrane region" description="Helical" evidence="1">
    <location>
        <begin position="39"/>
        <end position="66"/>
    </location>
</feature>
<feature type="transmembrane region" description="Helical" evidence="1">
    <location>
        <begin position="87"/>
        <end position="107"/>
    </location>
</feature>
<sequence length="155" mass="17702">MNFKQRLGFTLLMCIGMATSMSWLGMATNMGINAAMWRVFWLALAPTIAFAFVFNFVVVATLSELLARWWTKGMTDSEAIGFKSGAIRGWTMLLMMSFTMSTRALLINGTFYHLTIEQFILGFFGTFTTAYFVRDILIMPLVRHLLFHAMPRLKK</sequence>
<proteinExistence type="predicted"/>
<dbReference type="Proteomes" id="UP000051783">
    <property type="component" value="Unassembled WGS sequence"/>
</dbReference>
<feature type="transmembrane region" description="Helical" evidence="1">
    <location>
        <begin position="7"/>
        <end position="27"/>
    </location>
</feature>
<feature type="transmembrane region" description="Helical" evidence="1">
    <location>
        <begin position="119"/>
        <end position="146"/>
    </location>
</feature>
<gene>
    <name evidence="2" type="ORF">IV64_GL001088</name>
</gene>
<evidence type="ECO:0000313" key="3">
    <source>
        <dbReference type="Proteomes" id="UP000051783"/>
    </source>
</evidence>
<comment type="caution">
    <text evidence="2">The sequence shown here is derived from an EMBL/GenBank/DDBJ whole genome shotgun (WGS) entry which is preliminary data.</text>
</comment>
<evidence type="ECO:0008006" key="4">
    <source>
        <dbReference type="Google" id="ProtNLM"/>
    </source>
</evidence>
<keyword evidence="3" id="KW-1185">Reference proteome</keyword>
<reference evidence="2 3" key="1">
    <citation type="journal article" date="2015" name="Genome Announc.">
        <title>Expanding the biotechnology potential of lactobacilli through comparative genomics of 213 strains and associated genera.</title>
        <authorList>
            <person name="Sun Z."/>
            <person name="Harris H.M."/>
            <person name="McCann A."/>
            <person name="Guo C."/>
            <person name="Argimon S."/>
            <person name="Zhang W."/>
            <person name="Yang X."/>
            <person name="Jeffery I.B."/>
            <person name="Cooney J.C."/>
            <person name="Kagawa T.F."/>
            <person name="Liu W."/>
            <person name="Song Y."/>
            <person name="Salvetti E."/>
            <person name="Wrobel A."/>
            <person name="Rasinkangas P."/>
            <person name="Parkhill J."/>
            <person name="Rea M.C."/>
            <person name="O'Sullivan O."/>
            <person name="Ritari J."/>
            <person name="Douillard F.P."/>
            <person name="Paul Ross R."/>
            <person name="Yang R."/>
            <person name="Briner A.E."/>
            <person name="Felis G.E."/>
            <person name="de Vos W.M."/>
            <person name="Barrangou R."/>
            <person name="Klaenhammer T.R."/>
            <person name="Caufield P.W."/>
            <person name="Cui Y."/>
            <person name="Zhang H."/>
            <person name="O'Toole P.W."/>
        </authorList>
    </citation>
    <scope>NUCLEOTIDE SEQUENCE [LARGE SCALE GENOMIC DNA]</scope>
    <source>
        <strain evidence="2 3">LMG 26013</strain>
    </source>
</reference>
<keyword evidence="1" id="KW-0472">Membrane</keyword>
<accession>A0A0R2M306</accession>
<organism evidence="2 3">
    <name type="scientific">Lactiplantibacillus xiangfangensis</name>
    <dbReference type="NCBI Taxonomy" id="942150"/>
    <lineage>
        <taxon>Bacteria</taxon>
        <taxon>Bacillati</taxon>
        <taxon>Bacillota</taxon>
        <taxon>Bacilli</taxon>
        <taxon>Lactobacillales</taxon>
        <taxon>Lactobacillaceae</taxon>
        <taxon>Lactiplantibacillus</taxon>
    </lineage>
</organism>
<keyword evidence="1" id="KW-1133">Transmembrane helix</keyword>
<dbReference type="OrthoDB" id="2327518at2"/>
<keyword evidence="1" id="KW-0812">Transmembrane</keyword>
<name>A0A0R2M306_9LACO</name>
<dbReference type="RefSeq" id="WP_057707473.1">
    <property type="nucleotide sequence ID" value="NZ_JQCL01000096.1"/>
</dbReference>
<protein>
    <recommendedName>
        <fullName evidence="4">Integral membrane protein</fullName>
    </recommendedName>
</protein>
<evidence type="ECO:0000313" key="2">
    <source>
        <dbReference type="EMBL" id="KRO07863.1"/>
    </source>
</evidence>